<dbReference type="EMBL" id="KV429091">
    <property type="protein sequence ID" value="KZT66289.1"/>
    <property type="molecule type" value="Genomic_DNA"/>
</dbReference>
<accession>A0A165MYP8</accession>
<sequence>MSLLTQLRTEHVPLQVHLHRISKADSPRCPTCDYAKETVYHYLLDCPTYDQQRARMAFKLGPAAHSVQTLLTDPKALPHLFRFIHDTRRFDNTFGDLITATP</sequence>
<keyword evidence="2" id="KW-1185">Reference proteome</keyword>
<dbReference type="OrthoDB" id="3044497at2759"/>
<reference evidence="1 2" key="1">
    <citation type="journal article" date="2016" name="Mol. Biol. Evol.">
        <title>Comparative Genomics of Early-Diverging Mushroom-Forming Fungi Provides Insights into the Origins of Lignocellulose Decay Capabilities.</title>
        <authorList>
            <person name="Nagy L.G."/>
            <person name="Riley R."/>
            <person name="Tritt A."/>
            <person name="Adam C."/>
            <person name="Daum C."/>
            <person name="Floudas D."/>
            <person name="Sun H."/>
            <person name="Yadav J.S."/>
            <person name="Pangilinan J."/>
            <person name="Larsson K.H."/>
            <person name="Matsuura K."/>
            <person name="Barry K."/>
            <person name="Labutti K."/>
            <person name="Kuo R."/>
            <person name="Ohm R.A."/>
            <person name="Bhattacharya S.S."/>
            <person name="Shirouzu T."/>
            <person name="Yoshinaga Y."/>
            <person name="Martin F.M."/>
            <person name="Grigoriev I.V."/>
            <person name="Hibbett D.S."/>
        </authorList>
    </citation>
    <scope>NUCLEOTIDE SEQUENCE [LARGE SCALE GENOMIC DNA]</scope>
    <source>
        <strain evidence="1 2">L-15889</strain>
    </source>
</reference>
<protein>
    <recommendedName>
        <fullName evidence="3">Reverse transcriptase zinc-binding domain-containing protein</fullName>
    </recommendedName>
</protein>
<evidence type="ECO:0000313" key="2">
    <source>
        <dbReference type="Proteomes" id="UP000076727"/>
    </source>
</evidence>
<gene>
    <name evidence="1" type="ORF">DAEQUDRAFT_675233</name>
</gene>
<proteinExistence type="predicted"/>
<organism evidence="1 2">
    <name type="scientific">Daedalea quercina L-15889</name>
    <dbReference type="NCBI Taxonomy" id="1314783"/>
    <lineage>
        <taxon>Eukaryota</taxon>
        <taxon>Fungi</taxon>
        <taxon>Dikarya</taxon>
        <taxon>Basidiomycota</taxon>
        <taxon>Agaricomycotina</taxon>
        <taxon>Agaricomycetes</taxon>
        <taxon>Polyporales</taxon>
        <taxon>Fomitopsis</taxon>
    </lineage>
</organism>
<evidence type="ECO:0008006" key="3">
    <source>
        <dbReference type="Google" id="ProtNLM"/>
    </source>
</evidence>
<evidence type="ECO:0000313" key="1">
    <source>
        <dbReference type="EMBL" id="KZT66289.1"/>
    </source>
</evidence>
<dbReference type="STRING" id="1314783.A0A165MYP8"/>
<name>A0A165MYP8_9APHY</name>
<dbReference type="Proteomes" id="UP000076727">
    <property type="component" value="Unassembled WGS sequence"/>
</dbReference>
<dbReference type="AlphaFoldDB" id="A0A165MYP8"/>